<evidence type="ECO:0000313" key="6">
    <source>
        <dbReference type="EMBL" id="MBS0022716.1"/>
    </source>
</evidence>
<reference evidence="6 7" key="1">
    <citation type="submission" date="2021-04" db="EMBL/GenBank/DDBJ databases">
        <title>Whole genome analysis of root endophytic bacterium Microbacterium paraoxydans ku-mp colonizing RP-bio226 rice variety.</title>
        <authorList>
            <person name="Ulaganathan K."/>
            <person name="Latha B."/>
        </authorList>
    </citation>
    <scope>NUCLEOTIDE SEQUENCE [LARGE SCALE GENOMIC DNA]</scope>
    <source>
        <strain evidence="7">ku-mp</strain>
    </source>
</reference>
<gene>
    <name evidence="6" type="ORF">KE274_01195</name>
</gene>
<dbReference type="Pfam" id="PF08352">
    <property type="entry name" value="oligo_HPY"/>
    <property type="match status" value="2"/>
</dbReference>
<dbReference type="CDD" id="cd03257">
    <property type="entry name" value="ABC_NikE_OppD_transporters"/>
    <property type="match status" value="2"/>
</dbReference>
<dbReference type="InterPro" id="IPR017871">
    <property type="entry name" value="ABC_transporter-like_CS"/>
</dbReference>
<dbReference type="Proteomes" id="UP000678243">
    <property type="component" value="Unassembled WGS sequence"/>
</dbReference>
<dbReference type="GO" id="GO:0005524">
    <property type="term" value="F:ATP binding"/>
    <property type="evidence" value="ECO:0007669"/>
    <property type="project" value="UniProtKB-KW"/>
</dbReference>
<dbReference type="InterPro" id="IPR003439">
    <property type="entry name" value="ABC_transporter-like_ATP-bd"/>
</dbReference>
<dbReference type="EMBL" id="JAGTUK010000001">
    <property type="protein sequence ID" value="MBS0022716.1"/>
    <property type="molecule type" value="Genomic_DNA"/>
</dbReference>
<keyword evidence="4 6" id="KW-0067">ATP-binding</keyword>
<comment type="caution">
    <text evidence="6">The sequence shown here is derived from an EMBL/GenBank/DDBJ whole genome shotgun (WGS) entry which is preliminary data.</text>
</comment>
<evidence type="ECO:0000259" key="5">
    <source>
        <dbReference type="PROSITE" id="PS50893"/>
    </source>
</evidence>
<dbReference type="Pfam" id="PF00005">
    <property type="entry name" value="ABC_tran"/>
    <property type="match status" value="2"/>
</dbReference>
<dbReference type="InterPro" id="IPR027417">
    <property type="entry name" value="P-loop_NTPase"/>
</dbReference>
<dbReference type="Gene3D" id="3.40.50.300">
    <property type="entry name" value="P-loop containing nucleotide triphosphate hydrolases"/>
    <property type="match status" value="2"/>
</dbReference>
<dbReference type="NCBIfam" id="NF007739">
    <property type="entry name" value="PRK10419.1"/>
    <property type="match status" value="2"/>
</dbReference>
<dbReference type="InterPro" id="IPR003593">
    <property type="entry name" value="AAA+_ATPase"/>
</dbReference>
<accession>A0ABS5IIY4</accession>
<dbReference type="SUPFAM" id="SSF52540">
    <property type="entry name" value="P-loop containing nucleoside triphosphate hydrolases"/>
    <property type="match status" value="2"/>
</dbReference>
<comment type="similarity">
    <text evidence="1">Belongs to the ABC transporter superfamily.</text>
</comment>
<evidence type="ECO:0000256" key="1">
    <source>
        <dbReference type="ARBA" id="ARBA00005417"/>
    </source>
</evidence>
<dbReference type="PANTHER" id="PTHR43776:SF7">
    <property type="entry name" value="D,D-DIPEPTIDE TRANSPORT ATP-BINDING PROTEIN DDPF-RELATED"/>
    <property type="match status" value="1"/>
</dbReference>
<dbReference type="InterPro" id="IPR013563">
    <property type="entry name" value="Oligopep_ABC_C"/>
</dbReference>
<proteinExistence type="inferred from homology"/>
<dbReference type="NCBIfam" id="NF008453">
    <property type="entry name" value="PRK11308.1"/>
    <property type="match status" value="2"/>
</dbReference>
<evidence type="ECO:0000313" key="7">
    <source>
        <dbReference type="Proteomes" id="UP000678243"/>
    </source>
</evidence>
<dbReference type="InterPro" id="IPR050319">
    <property type="entry name" value="ABC_transp_ATP-bind"/>
</dbReference>
<dbReference type="PROSITE" id="PS50893">
    <property type="entry name" value="ABC_TRANSPORTER_2"/>
    <property type="match status" value="2"/>
</dbReference>
<sequence length="576" mass="62628">MTDVTPVLRVQDLTVSYGDVTPVKGISFAVRPGERIGLVGESGSGKSLTALSIMRLNDGAALGGSIRLRDRELLPLSPREMTRVRGGEIAMVYQDPMSSLNPVRTIGHQLVEAIRLHDRVSKAAARVRAVELLTEVGVPLPEERLSQYPHEFSGGMRQRVMIAMAMSSRPAVLIADEPTTALDVTTQSRIIDLLDRLAEDHGTAVVLITHDLGVAAGFCERIHVMRHGRVVEEGPVDRIYAAPEHPYTQALLGAVVDLTVDVHRPIRTAAEVLERGTEPLVEAGSISAVDRARESGDVLVDVQGVSKVFTLGSGRRVTAVDDVSFQIRRGETVGLVGESGSGKSTVSKAVLALGGIDGGAVVFDGQRPHDLRGEELRRLRRRMQMVFQDPFSALNRRQTVAQIIEAPLLAHGIGTRATRAEKVREAMHRVRLDEEFAHRLPRSMSGGQCQRVSIARSLVLEPEFLVLDESVSALDVSIQAQVLNLLRELQTELGLTYLFISHDLAVIRYMSSTVAVMQRGRIVEIGARDALFANPQHEYTRSLMAAIPVADPARERQRRAEAAALLAAEPVAASPA</sequence>
<keyword evidence="3" id="KW-0547">Nucleotide-binding</keyword>
<evidence type="ECO:0000256" key="3">
    <source>
        <dbReference type="ARBA" id="ARBA00022741"/>
    </source>
</evidence>
<keyword evidence="2" id="KW-0813">Transport</keyword>
<feature type="domain" description="ABC transporter" evidence="5">
    <location>
        <begin position="8"/>
        <end position="252"/>
    </location>
</feature>
<dbReference type="PANTHER" id="PTHR43776">
    <property type="entry name" value="TRANSPORT ATP-BINDING PROTEIN"/>
    <property type="match status" value="1"/>
</dbReference>
<dbReference type="RefSeq" id="WP_211540188.1">
    <property type="nucleotide sequence ID" value="NZ_JAGTUK010000001.1"/>
</dbReference>
<evidence type="ECO:0000256" key="4">
    <source>
        <dbReference type="ARBA" id="ARBA00022840"/>
    </source>
</evidence>
<protein>
    <submittedName>
        <fullName evidence="6">ABC transporter ATP-binding protein</fullName>
    </submittedName>
</protein>
<dbReference type="PROSITE" id="PS00211">
    <property type="entry name" value="ABC_TRANSPORTER_1"/>
    <property type="match status" value="2"/>
</dbReference>
<feature type="domain" description="ABC transporter" evidence="5">
    <location>
        <begin position="300"/>
        <end position="544"/>
    </location>
</feature>
<evidence type="ECO:0000256" key="2">
    <source>
        <dbReference type="ARBA" id="ARBA00022448"/>
    </source>
</evidence>
<organism evidence="6 7">
    <name type="scientific">Microbacterium paraoxydans</name>
    <dbReference type="NCBI Taxonomy" id="199592"/>
    <lineage>
        <taxon>Bacteria</taxon>
        <taxon>Bacillati</taxon>
        <taxon>Actinomycetota</taxon>
        <taxon>Actinomycetes</taxon>
        <taxon>Micrococcales</taxon>
        <taxon>Microbacteriaceae</taxon>
        <taxon>Microbacterium</taxon>
    </lineage>
</organism>
<name>A0ABS5IIY4_9MICO</name>
<dbReference type="SMART" id="SM00382">
    <property type="entry name" value="AAA"/>
    <property type="match status" value="2"/>
</dbReference>
<keyword evidence="7" id="KW-1185">Reference proteome</keyword>